<dbReference type="AlphaFoldDB" id="A0A3P6T355"/>
<proteinExistence type="predicted"/>
<accession>A0A3P6T355</accession>
<feature type="region of interest" description="Disordered" evidence="1">
    <location>
        <begin position="1"/>
        <end position="49"/>
    </location>
</feature>
<dbReference type="Proteomes" id="UP000271889">
    <property type="component" value="Unassembled WGS sequence"/>
</dbReference>
<organism evidence="2 3">
    <name type="scientific">Cylicostephanus goldi</name>
    <name type="common">Nematode worm</name>
    <dbReference type="NCBI Taxonomy" id="71465"/>
    <lineage>
        <taxon>Eukaryota</taxon>
        <taxon>Metazoa</taxon>
        <taxon>Ecdysozoa</taxon>
        <taxon>Nematoda</taxon>
        <taxon>Chromadorea</taxon>
        <taxon>Rhabditida</taxon>
        <taxon>Rhabditina</taxon>
        <taxon>Rhabditomorpha</taxon>
        <taxon>Strongyloidea</taxon>
        <taxon>Strongylidae</taxon>
        <taxon>Cylicostephanus</taxon>
    </lineage>
</organism>
<evidence type="ECO:0000313" key="2">
    <source>
        <dbReference type="EMBL" id="VDK77033.1"/>
    </source>
</evidence>
<keyword evidence="3" id="KW-1185">Reference proteome</keyword>
<gene>
    <name evidence="2" type="ORF">CGOC_LOCUS7309</name>
</gene>
<feature type="compositionally biased region" description="Gly residues" evidence="1">
    <location>
        <begin position="1"/>
        <end position="11"/>
    </location>
</feature>
<name>A0A3P6T355_CYLGO</name>
<dbReference type="EMBL" id="UYRV01025200">
    <property type="protein sequence ID" value="VDK77033.1"/>
    <property type="molecule type" value="Genomic_DNA"/>
</dbReference>
<reference evidence="2 3" key="1">
    <citation type="submission" date="2018-11" db="EMBL/GenBank/DDBJ databases">
        <authorList>
            <consortium name="Pathogen Informatics"/>
        </authorList>
    </citation>
    <scope>NUCLEOTIDE SEQUENCE [LARGE SCALE GENOMIC DNA]</scope>
</reference>
<evidence type="ECO:0000256" key="1">
    <source>
        <dbReference type="SAM" id="MobiDB-lite"/>
    </source>
</evidence>
<evidence type="ECO:0000313" key="3">
    <source>
        <dbReference type="Proteomes" id="UP000271889"/>
    </source>
</evidence>
<sequence length="49" mass="4830">MTGMGGAGLMGMGFPPPQMMRMGGPGMPGLVPSGQGKPGNEDSSPNVPK</sequence>
<protein>
    <submittedName>
        <fullName evidence="2">Uncharacterized protein</fullName>
    </submittedName>
</protein>